<dbReference type="OMA" id="GVGDIWG"/>
<dbReference type="EnsemblMetazoa" id="SMAR010095-RA">
    <property type="protein sequence ID" value="SMAR010095-PA"/>
    <property type="gene ID" value="SMAR010095"/>
</dbReference>
<dbReference type="Pfam" id="PF11708">
    <property type="entry name" value="Slu7"/>
    <property type="match status" value="1"/>
</dbReference>
<feature type="region of interest" description="Disordered" evidence="9">
    <location>
        <begin position="211"/>
        <end position="254"/>
    </location>
</feature>
<comment type="subcellular location">
    <subcellularLocation>
        <location evidence="1 8">Nucleus</location>
    </subcellularLocation>
</comment>
<feature type="domain" description="Pre-mRNA-splicing factor SLU7" evidence="10">
    <location>
        <begin position="1"/>
        <end position="143"/>
    </location>
</feature>
<dbReference type="InterPro" id="IPR021715">
    <property type="entry name" value="Slu7_dom"/>
</dbReference>
<evidence type="ECO:0000256" key="9">
    <source>
        <dbReference type="SAM" id="MobiDB-lite"/>
    </source>
</evidence>
<organism evidence="11 12">
    <name type="scientific">Strigamia maritima</name>
    <name type="common">European centipede</name>
    <name type="synonym">Geophilus maritimus</name>
    <dbReference type="NCBI Taxonomy" id="126957"/>
    <lineage>
        <taxon>Eukaryota</taxon>
        <taxon>Metazoa</taxon>
        <taxon>Ecdysozoa</taxon>
        <taxon>Arthropoda</taxon>
        <taxon>Myriapoda</taxon>
        <taxon>Chilopoda</taxon>
        <taxon>Pleurostigmophora</taxon>
        <taxon>Geophilomorpha</taxon>
        <taxon>Linotaeniidae</taxon>
        <taxon>Strigamia</taxon>
    </lineage>
</organism>
<evidence type="ECO:0000256" key="5">
    <source>
        <dbReference type="ARBA" id="ARBA00022728"/>
    </source>
</evidence>
<evidence type="ECO:0000256" key="1">
    <source>
        <dbReference type="ARBA" id="ARBA00004123"/>
    </source>
</evidence>
<proteinExistence type="inferred from homology"/>
<dbReference type="InterPro" id="IPR039974">
    <property type="entry name" value="Splicing_factor_SLU7"/>
</dbReference>
<dbReference type="PANTHER" id="PTHR12942">
    <property type="entry name" value="STEP II SPLICING FACTOR SLU7"/>
    <property type="match status" value="1"/>
</dbReference>
<reference evidence="11" key="2">
    <citation type="submission" date="2015-02" db="UniProtKB">
        <authorList>
            <consortium name="EnsemblMetazoa"/>
        </authorList>
    </citation>
    <scope>IDENTIFICATION</scope>
</reference>
<feature type="compositionally biased region" description="Basic residues" evidence="9">
    <location>
        <begin position="215"/>
        <end position="236"/>
    </location>
</feature>
<comment type="function">
    <text evidence="8">Involved in pre-mRNA splicing.</text>
</comment>
<name>T1J8Q9_STRMM</name>
<evidence type="ECO:0000313" key="11">
    <source>
        <dbReference type="EnsemblMetazoa" id="SMAR010095-PA"/>
    </source>
</evidence>
<dbReference type="GO" id="GO:0000398">
    <property type="term" value="P:mRNA splicing, via spliceosome"/>
    <property type="evidence" value="ECO:0007669"/>
    <property type="project" value="UniProtKB-UniRule"/>
</dbReference>
<dbReference type="Proteomes" id="UP000014500">
    <property type="component" value="Unassembled WGS sequence"/>
</dbReference>
<keyword evidence="12" id="KW-1185">Reference proteome</keyword>
<dbReference type="AlphaFoldDB" id="T1J8Q9"/>
<sequence>MRDNPYKNTGMQPEEVQYAGDNFVRYSGDTRKHATAQLFAWEAYEKGVDVHLLAEPTKLELLNQEFEKRKVQFKDTVRGSILDKYGGAEHLDMPDKELLLAQSEQYTEYSRHGKVIKGLEKAVVRSRYEEDVYTNNHTSVWGSYWRNGFWGYKCCHQFVKNSYCIGESGKKAVEGQQEICIQSDNKINADGDNDDGTKEEAIKLLLEEHQERLSKKQKKREKKKRQEKLKKNKKKDKIVPSSSSENEDEEAAKQQRLKIVRKMALFMEDENKSNADRLLSMDERKRPYNSMYQIKEPSQEEMEAYYMKKCRSDDPMADFLGQ</sequence>
<keyword evidence="5 8" id="KW-0747">Spliceosome</keyword>
<dbReference type="GO" id="GO:0030628">
    <property type="term" value="F:pre-mRNA 3'-splice site binding"/>
    <property type="evidence" value="ECO:0007669"/>
    <property type="project" value="UniProtKB-UniRule"/>
</dbReference>
<evidence type="ECO:0000256" key="8">
    <source>
        <dbReference type="RuleBase" id="RU367071"/>
    </source>
</evidence>
<evidence type="ECO:0000256" key="6">
    <source>
        <dbReference type="ARBA" id="ARBA00023187"/>
    </source>
</evidence>
<dbReference type="EMBL" id="JH431959">
    <property type="status" value="NOT_ANNOTATED_CDS"/>
    <property type="molecule type" value="Genomic_DNA"/>
</dbReference>
<dbReference type="STRING" id="126957.T1J8Q9"/>
<comment type="subunit">
    <text evidence="8">Associated with the spliceosome.</text>
</comment>
<keyword evidence="6 8" id="KW-0508">mRNA splicing</keyword>
<evidence type="ECO:0000259" key="10">
    <source>
        <dbReference type="Pfam" id="PF11708"/>
    </source>
</evidence>
<evidence type="ECO:0000256" key="3">
    <source>
        <dbReference type="ARBA" id="ARBA00021377"/>
    </source>
</evidence>
<dbReference type="HOGENOM" id="CLU_019317_0_0_1"/>
<evidence type="ECO:0000256" key="2">
    <source>
        <dbReference type="ARBA" id="ARBA00007203"/>
    </source>
</evidence>
<dbReference type="GO" id="GO:0005681">
    <property type="term" value="C:spliceosomal complex"/>
    <property type="evidence" value="ECO:0007669"/>
    <property type="project" value="UniProtKB-UniRule"/>
</dbReference>
<evidence type="ECO:0000256" key="7">
    <source>
        <dbReference type="ARBA" id="ARBA00023242"/>
    </source>
</evidence>
<dbReference type="PhylomeDB" id="T1J8Q9"/>
<dbReference type="PANTHER" id="PTHR12942:SF2">
    <property type="entry name" value="PRE-MRNA-SPLICING FACTOR SLU7"/>
    <property type="match status" value="1"/>
</dbReference>
<reference evidence="12" key="1">
    <citation type="submission" date="2011-05" db="EMBL/GenBank/DDBJ databases">
        <authorList>
            <person name="Richards S.R."/>
            <person name="Qu J."/>
            <person name="Jiang H."/>
            <person name="Jhangiani S.N."/>
            <person name="Agravi P."/>
            <person name="Goodspeed R."/>
            <person name="Gross S."/>
            <person name="Mandapat C."/>
            <person name="Jackson L."/>
            <person name="Mathew T."/>
            <person name="Pu L."/>
            <person name="Thornton R."/>
            <person name="Saada N."/>
            <person name="Wilczek-Boney K.B."/>
            <person name="Lee S."/>
            <person name="Kovar C."/>
            <person name="Wu Y."/>
            <person name="Scherer S.E."/>
            <person name="Worley K.C."/>
            <person name="Muzny D.M."/>
            <person name="Gibbs R."/>
        </authorList>
    </citation>
    <scope>NUCLEOTIDE SEQUENCE</scope>
    <source>
        <strain evidence="12">Brora</strain>
    </source>
</reference>
<accession>T1J8Q9</accession>
<protein>
    <recommendedName>
        <fullName evidence="3 8">Pre-mRNA-splicing factor SLU7</fullName>
    </recommendedName>
</protein>
<comment type="similarity">
    <text evidence="2 8">Belongs to the SLU7 family.</text>
</comment>
<evidence type="ECO:0000313" key="12">
    <source>
        <dbReference type="Proteomes" id="UP000014500"/>
    </source>
</evidence>
<keyword evidence="7 8" id="KW-0539">Nucleus</keyword>
<keyword evidence="4 8" id="KW-0507">mRNA processing</keyword>
<dbReference type="eggNOG" id="KOG2560">
    <property type="taxonomic scope" value="Eukaryota"/>
</dbReference>
<evidence type="ECO:0000256" key="4">
    <source>
        <dbReference type="ARBA" id="ARBA00022664"/>
    </source>
</evidence>